<reference evidence="9" key="1">
    <citation type="journal article" date="2019" name="Int. J. Syst. Evol. Microbiol.">
        <title>The Global Catalogue of Microorganisms (GCM) 10K type strain sequencing project: providing services to taxonomists for standard genome sequencing and annotation.</title>
        <authorList>
            <consortium name="The Broad Institute Genomics Platform"/>
            <consortium name="The Broad Institute Genome Sequencing Center for Infectious Disease"/>
            <person name="Wu L."/>
            <person name="Ma J."/>
        </authorList>
    </citation>
    <scope>NUCLEOTIDE SEQUENCE [LARGE SCALE GENOMIC DNA]</scope>
    <source>
        <strain evidence="9">CCUG 56029</strain>
    </source>
</reference>
<comment type="similarity">
    <text evidence="1 7">Belongs to the universal ribosomal protein uL18 family.</text>
</comment>
<dbReference type="EMBL" id="JBHSEH010000003">
    <property type="protein sequence ID" value="MFC4424783.1"/>
    <property type="molecule type" value="Genomic_DNA"/>
</dbReference>
<gene>
    <name evidence="7 8" type="primary">rplR</name>
    <name evidence="8" type="ORF">ACFOZ9_01070</name>
</gene>
<keyword evidence="2 7" id="KW-0699">rRNA-binding</keyword>
<dbReference type="Pfam" id="PF00861">
    <property type="entry name" value="Ribosomal_L18p"/>
    <property type="match status" value="1"/>
</dbReference>
<dbReference type="NCBIfam" id="TIGR00060">
    <property type="entry name" value="L18_bact"/>
    <property type="match status" value="1"/>
</dbReference>
<keyword evidence="5 7" id="KW-0687">Ribonucleoprotein</keyword>
<accession>A0ABV8XLZ3</accession>
<dbReference type="Gene3D" id="3.30.420.100">
    <property type="match status" value="1"/>
</dbReference>
<dbReference type="PANTHER" id="PTHR12899:SF3">
    <property type="entry name" value="LARGE RIBOSOMAL SUBUNIT PROTEIN UL18M"/>
    <property type="match status" value="1"/>
</dbReference>
<evidence type="ECO:0000256" key="3">
    <source>
        <dbReference type="ARBA" id="ARBA00022884"/>
    </source>
</evidence>
<sequence>MAAQTTIRRKLRARRRVRVAAGERPRLSVFRSSKHIYAQIIDDTNGTTLAAASSAAVKSGSKTDTAAAVGKALAEAASAKGVKQVVFDRGQYKYHGRVKALAEAAREGGLDF</sequence>
<dbReference type="InterPro" id="IPR057268">
    <property type="entry name" value="Ribosomal_L18"/>
</dbReference>
<dbReference type="CDD" id="cd00432">
    <property type="entry name" value="Ribosomal_L18_L5e"/>
    <property type="match status" value="1"/>
</dbReference>
<name>A0ABV8XLZ3_9DEIO</name>
<evidence type="ECO:0000256" key="6">
    <source>
        <dbReference type="ARBA" id="ARBA00035197"/>
    </source>
</evidence>
<dbReference type="Proteomes" id="UP001595998">
    <property type="component" value="Unassembled WGS sequence"/>
</dbReference>
<protein>
    <recommendedName>
        <fullName evidence="6 7">Large ribosomal subunit protein uL18</fullName>
    </recommendedName>
</protein>
<dbReference type="HAMAP" id="MF_01337_B">
    <property type="entry name" value="Ribosomal_uL18_B"/>
    <property type="match status" value="1"/>
</dbReference>
<evidence type="ECO:0000313" key="8">
    <source>
        <dbReference type="EMBL" id="MFC4424783.1"/>
    </source>
</evidence>
<comment type="caution">
    <text evidence="8">The sequence shown here is derived from an EMBL/GenBank/DDBJ whole genome shotgun (WGS) entry which is preliminary data.</text>
</comment>
<evidence type="ECO:0000256" key="4">
    <source>
        <dbReference type="ARBA" id="ARBA00022980"/>
    </source>
</evidence>
<dbReference type="PANTHER" id="PTHR12899">
    <property type="entry name" value="39S RIBOSOMAL PROTEIN L18, MITOCHONDRIAL"/>
    <property type="match status" value="1"/>
</dbReference>
<keyword evidence="3 7" id="KW-0694">RNA-binding</keyword>
<keyword evidence="9" id="KW-1185">Reference proteome</keyword>
<evidence type="ECO:0000256" key="5">
    <source>
        <dbReference type="ARBA" id="ARBA00023274"/>
    </source>
</evidence>
<dbReference type="InterPro" id="IPR005484">
    <property type="entry name" value="Ribosomal_uL18_bac/plant/anim"/>
</dbReference>
<evidence type="ECO:0000256" key="1">
    <source>
        <dbReference type="ARBA" id="ARBA00007116"/>
    </source>
</evidence>
<dbReference type="RefSeq" id="WP_380035271.1">
    <property type="nucleotide sequence ID" value="NZ_JBHSEH010000003.1"/>
</dbReference>
<proteinExistence type="inferred from homology"/>
<dbReference type="SUPFAM" id="SSF53137">
    <property type="entry name" value="Translational machinery components"/>
    <property type="match status" value="1"/>
</dbReference>
<evidence type="ECO:0000256" key="2">
    <source>
        <dbReference type="ARBA" id="ARBA00022730"/>
    </source>
</evidence>
<dbReference type="InterPro" id="IPR004389">
    <property type="entry name" value="Ribosomal_uL18_bac-type"/>
</dbReference>
<dbReference type="GO" id="GO:0005840">
    <property type="term" value="C:ribosome"/>
    <property type="evidence" value="ECO:0007669"/>
    <property type="project" value="UniProtKB-KW"/>
</dbReference>
<organism evidence="8 9">
    <name type="scientific">Deinococcus navajonensis</name>
    <dbReference type="NCBI Taxonomy" id="309884"/>
    <lineage>
        <taxon>Bacteria</taxon>
        <taxon>Thermotogati</taxon>
        <taxon>Deinococcota</taxon>
        <taxon>Deinococci</taxon>
        <taxon>Deinococcales</taxon>
        <taxon>Deinococcaceae</taxon>
        <taxon>Deinococcus</taxon>
    </lineage>
</organism>
<evidence type="ECO:0000256" key="7">
    <source>
        <dbReference type="HAMAP-Rule" id="MF_01337"/>
    </source>
</evidence>
<keyword evidence="4 7" id="KW-0689">Ribosomal protein</keyword>
<comment type="subunit">
    <text evidence="7">Part of the 50S ribosomal subunit; part of the 5S rRNA/L5/L18/L25 subcomplex. Contacts the 5S and 23S rRNAs.</text>
</comment>
<evidence type="ECO:0000313" key="9">
    <source>
        <dbReference type="Proteomes" id="UP001595998"/>
    </source>
</evidence>
<comment type="function">
    <text evidence="7">This is one of the proteins that bind and probably mediate the attachment of the 5S RNA into the large ribosomal subunit, where it forms part of the central protuberance.</text>
</comment>